<feature type="domain" description="ABC transporter" evidence="3">
    <location>
        <begin position="9"/>
        <end position="239"/>
    </location>
</feature>
<gene>
    <name evidence="4" type="ORF">MSZNOR_3877</name>
</gene>
<dbReference type="SUPFAM" id="SSF52540">
    <property type="entry name" value="P-loop containing nucleoside triphosphate hydrolases"/>
    <property type="match status" value="1"/>
</dbReference>
<evidence type="ECO:0000313" key="5">
    <source>
        <dbReference type="Proteomes" id="UP001162030"/>
    </source>
</evidence>
<dbReference type="Gene3D" id="3.40.50.300">
    <property type="entry name" value="P-loop containing nucleotide triphosphate hydrolases"/>
    <property type="match status" value="1"/>
</dbReference>
<evidence type="ECO:0000256" key="2">
    <source>
        <dbReference type="ARBA" id="ARBA00022840"/>
    </source>
</evidence>
<dbReference type="InterPro" id="IPR027417">
    <property type="entry name" value="P-loop_NTPase"/>
</dbReference>
<dbReference type="Proteomes" id="UP001162030">
    <property type="component" value="Chromosome"/>
</dbReference>
<dbReference type="PROSITE" id="PS50893">
    <property type="entry name" value="ABC_TRANSPORTER_2"/>
    <property type="match status" value="1"/>
</dbReference>
<keyword evidence="1" id="KW-0547">Nucleotide-binding</keyword>
<dbReference type="InterPro" id="IPR022467">
    <property type="entry name" value="ABC_transprt_ATP-bd_su_PQQ"/>
</dbReference>
<dbReference type="SMART" id="SM00382">
    <property type="entry name" value="AAA"/>
    <property type="match status" value="1"/>
</dbReference>
<organism evidence="4 5">
    <name type="scientific">Methylocaldum szegediense</name>
    <dbReference type="NCBI Taxonomy" id="73780"/>
    <lineage>
        <taxon>Bacteria</taxon>
        <taxon>Pseudomonadati</taxon>
        <taxon>Pseudomonadota</taxon>
        <taxon>Gammaproteobacteria</taxon>
        <taxon>Methylococcales</taxon>
        <taxon>Methylococcaceae</taxon>
        <taxon>Methylocaldum</taxon>
    </lineage>
</organism>
<dbReference type="NCBIfam" id="TIGR03864">
    <property type="entry name" value="PQQ_ABC_ATP"/>
    <property type="match status" value="1"/>
</dbReference>
<reference evidence="4 5" key="1">
    <citation type="submission" date="2023-03" db="EMBL/GenBank/DDBJ databases">
        <authorList>
            <person name="Pearce D."/>
        </authorList>
    </citation>
    <scope>NUCLEOTIDE SEQUENCE [LARGE SCALE GENOMIC DNA]</scope>
    <source>
        <strain evidence="4">Msz</strain>
    </source>
</reference>
<dbReference type="Pfam" id="PF00005">
    <property type="entry name" value="ABC_tran"/>
    <property type="match status" value="1"/>
</dbReference>
<evidence type="ECO:0000256" key="1">
    <source>
        <dbReference type="ARBA" id="ARBA00022741"/>
    </source>
</evidence>
<accession>A0ABM9I6I4</accession>
<dbReference type="RefSeq" id="WP_026609399.1">
    <property type="nucleotide sequence ID" value="NZ_OX458333.1"/>
</dbReference>
<keyword evidence="2" id="KW-0067">ATP-binding</keyword>
<proteinExistence type="predicted"/>
<evidence type="ECO:0000313" key="4">
    <source>
        <dbReference type="EMBL" id="CAI8922868.1"/>
    </source>
</evidence>
<dbReference type="PANTHER" id="PTHR43582:SF5">
    <property type="entry name" value="ABC TRANSPORTER"/>
    <property type="match status" value="1"/>
</dbReference>
<keyword evidence="5" id="KW-1185">Reference proteome</keyword>
<name>A0ABM9I6I4_9GAMM</name>
<evidence type="ECO:0000259" key="3">
    <source>
        <dbReference type="PROSITE" id="PS50893"/>
    </source>
</evidence>
<sequence>MTSNPSPALSVTGLSYAYGKKKALDRVSFAVAPGQCAILLGPNGAGKTTLFSLITRLYASREGRIEIAGYDVKKVPSRALAQLGVVFQQPTLDLDLSVLQNLHYHASLHGLSRRQADARIREELERQGMYERRKEKVRQLNGGHRRRVEIARALLHNPRLLLLDEPTVGLDVPSRKAIVDYVHRLCSDSGIAVLWATHLIDEIYEDDRLIVLHRGAVQAEGSVSEVLKTAGVETVGDAFHILTREAA</sequence>
<dbReference type="PANTHER" id="PTHR43582">
    <property type="entry name" value="LINEARMYCIN RESISTANCE ATP-BINDING PROTEIN LNRL"/>
    <property type="match status" value="1"/>
</dbReference>
<dbReference type="InterPro" id="IPR003593">
    <property type="entry name" value="AAA+_ATPase"/>
</dbReference>
<dbReference type="EMBL" id="OX458333">
    <property type="protein sequence ID" value="CAI8922868.1"/>
    <property type="molecule type" value="Genomic_DNA"/>
</dbReference>
<protein>
    <submittedName>
        <fullName evidence="4">Nonpolar-amino-acid-transporting ATPase</fullName>
    </submittedName>
</protein>
<dbReference type="InterPro" id="IPR003439">
    <property type="entry name" value="ABC_transporter-like_ATP-bd"/>
</dbReference>